<gene>
    <name evidence="1" type="ORF">KIMH_00390</name>
</gene>
<evidence type="ECO:0000313" key="1">
    <source>
        <dbReference type="EMBL" id="BDR53928.1"/>
    </source>
</evidence>
<evidence type="ECO:0008006" key="3">
    <source>
        <dbReference type="Google" id="ProtNLM"/>
    </source>
</evidence>
<organism evidence="1 2">
    <name type="scientific">Bombiscardovia apis</name>
    <dbReference type="NCBI Taxonomy" id="2932182"/>
    <lineage>
        <taxon>Bacteria</taxon>
        <taxon>Bacillati</taxon>
        <taxon>Actinomycetota</taxon>
        <taxon>Actinomycetes</taxon>
        <taxon>Bifidobacteriales</taxon>
        <taxon>Bifidobacteriaceae</taxon>
        <taxon>Bombiscardovia</taxon>
    </lineage>
</organism>
<evidence type="ECO:0000313" key="2">
    <source>
        <dbReference type="Proteomes" id="UP001321748"/>
    </source>
</evidence>
<protein>
    <recommendedName>
        <fullName evidence="3">CTP synthase</fullName>
    </recommendedName>
</protein>
<keyword evidence="2" id="KW-1185">Reference proteome</keyword>
<accession>A0ABM8BAI4</accession>
<sequence>MRKLLRYANAGSENGGESACRAAIIEAGFQLPQLQREFRDPLDANKLARVDFTWFLADGRTVVLEFDGTAKYVSPEMAEGRNVRQVVAEEREREGLLRRAGVSAIIRINYEQLRLRTPLIGALNQVRIPRRLAE</sequence>
<dbReference type="EMBL" id="AP026800">
    <property type="protein sequence ID" value="BDR53928.1"/>
    <property type="molecule type" value="Genomic_DNA"/>
</dbReference>
<reference evidence="1 2" key="1">
    <citation type="journal article" date="2023" name="Microbiol. Spectr.">
        <title>Symbiosis of Carpenter Bees with Uncharacterized Lactic Acid Bacteria Showing NAD Auxotrophy.</title>
        <authorList>
            <person name="Kawasaki S."/>
            <person name="Ozawa K."/>
            <person name="Mori T."/>
            <person name="Yamamoto A."/>
            <person name="Ito M."/>
            <person name="Ohkuma M."/>
            <person name="Sakamoto M."/>
            <person name="Matsutani M."/>
        </authorList>
    </citation>
    <scope>NUCLEOTIDE SEQUENCE [LARGE SCALE GENOMIC DNA]</scope>
    <source>
        <strain evidence="1 2">KimH</strain>
    </source>
</reference>
<name>A0ABM8BAI4_9BIFI</name>
<dbReference type="RefSeq" id="WP_317642963.1">
    <property type="nucleotide sequence ID" value="NZ_AP026800.1"/>
</dbReference>
<dbReference type="Proteomes" id="UP001321748">
    <property type="component" value="Chromosome"/>
</dbReference>
<proteinExistence type="predicted"/>